<evidence type="ECO:0000256" key="8">
    <source>
        <dbReference type="SAM" id="SignalP"/>
    </source>
</evidence>
<evidence type="ECO:0000259" key="9">
    <source>
        <dbReference type="PROSITE" id="PS51405"/>
    </source>
</evidence>
<keyword evidence="2 10" id="KW-0575">Peroxidase</keyword>
<name>A0A439DEL3_9PEZI</name>
<keyword evidence="4" id="KW-0479">Metal-binding</keyword>
<evidence type="ECO:0000256" key="4">
    <source>
        <dbReference type="ARBA" id="ARBA00022723"/>
    </source>
</evidence>
<evidence type="ECO:0000256" key="5">
    <source>
        <dbReference type="ARBA" id="ARBA00023002"/>
    </source>
</evidence>
<keyword evidence="6" id="KW-0408">Iron</keyword>
<accession>A0A439DEL3</accession>
<sequence>MKLATLLFPAVVLGAACPYGTFKPEEPTDTRGVCPMLNALSNHGYLPRNGRNINENQTVNALYDALNLTPDFGRFLFTAGRLSNPKPNATTFNLDHLDRHDLFEHDGSLSRQDAHFGQWSRFNQTVWNWTMQYYTGDVLDVQMIANSRAQRHMRSNLTNPEYSLSEVGYEFSVAENAAILSILGDKVTQTCPKTFVDYLFTNEKLPHAVGWKKSELPISLQDLLKTYHDIEAATLFPPPPPHDNSTEIFN</sequence>
<evidence type="ECO:0000256" key="2">
    <source>
        <dbReference type="ARBA" id="ARBA00022559"/>
    </source>
</evidence>
<dbReference type="Proteomes" id="UP000286045">
    <property type="component" value="Unassembled WGS sequence"/>
</dbReference>
<evidence type="ECO:0000256" key="1">
    <source>
        <dbReference type="ARBA" id="ARBA00001970"/>
    </source>
</evidence>
<comment type="similarity">
    <text evidence="7">Belongs to the chloroperoxidase family.</text>
</comment>
<dbReference type="EC" id="1.11.2.1" evidence="10"/>
<gene>
    <name evidence="10" type="ORF">EKO27_g2261</name>
</gene>
<evidence type="ECO:0000256" key="6">
    <source>
        <dbReference type="ARBA" id="ARBA00023004"/>
    </source>
</evidence>
<proteinExistence type="inferred from homology"/>
<dbReference type="GO" id="GO:0046872">
    <property type="term" value="F:metal ion binding"/>
    <property type="evidence" value="ECO:0007669"/>
    <property type="project" value="UniProtKB-KW"/>
</dbReference>
<feature type="chain" id="PRO_5019308593" evidence="8">
    <location>
        <begin position="17"/>
        <end position="250"/>
    </location>
</feature>
<feature type="signal peptide" evidence="8">
    <location>
        <begin position="1"/>
        <end position="16"/>
    </location>
</feature>
<evidence type="ECO:0000313" key="10">
    <source>
        <dbReference type="EMBL" id="RWA12854.1"/>
    </source>
</evidence>
<evidence type="ECO:0000313" key="11">
    <source>
        <dbReference type="Proteomes" id="UP000286045"/>
    </source>
</evidence>
<dbReference type="Gene3D" id="1.10.489.10">
    <property type="entry name" value="Chloroperoxidase-like"/>
    <property type="match status" value="1"/>
</dbReference>
<dbReference type="AlphaFoldDB" id="A0A439DEL3"/>
<protein>
    <submittedName>
        <fullName evidence="10">Heme-thiolate peroxidase</fullName>
        <ecNumber evidence="10">1.11.2.1</ecNumber>
    </submittedName>
</protein>
<reference evidence="10 11" key="1">
    <citation type="submission" date="2018-12" db="EMBL/GenBank/DDBJ databases">
        <title>Draft genome sequence of Xylaria grammica IHI A82.</title>
        <authorList>
            <person name="Buettner E."/>
            <person name="Kellner H."/>
        </authorList>
    </citation>
    <scope>NUCLEOTIDE SEQUENCE [LARGE SCALE GENOMIC DNA]</scope>
    <source>
        <strain evidence="10 11">IHI A82</strain>
    </source>
</reference>
<dbReference type="GO" id="GO:0004601">
    <property type="term" value="F:peroxidase activity"/>
    <property type="evidence" value="ECO:0007669"/>
    <property type="project" value="UniProtKB-KW"/>
</dbReference>
<dbReference type="Pfam" id="PF01328">
    <property type="entry name" value="Peroxidase_2"/>
    <property type="match status" value="1"/>
</dbReference>
<comment type="cofactor">
    <cofactor evidence="1">
        <name>heme b</name>
        <dbReference type="ChEBI" id="CHEBI:60344"/>
    </cofactor>
</comment>
<dbReference type="PROSITE" id="PS51405">
    <property type="entry name" value="HEME_HALOPEROXIDASE"/>
    <property type="match status" value="1"/>
</dbReference>
<dbReference type="EMBL" id="RYZI01000040">
    <property type="protein sequence ID" value="RWA12854.1"/>
    <property type="molecule type" value="Genomic_DNA"/>
</dbReference>
<keyword evidence="8" id="KW-0732">Signal</keyword>
<dbReference type="PANTHER" id="PTHR33577:SF7">
    <property type="entry name" value="HEME HALOPEROXIDASE FAMILY PROFILE DOMAIN-CONTAINING PROTEIN"/>
    <property type="match status" value="1"/>
</dbReference>
<feature type="domain" description="Heme haloperoxidase family profile" evidence="9">
    <location>
        <begin position="18"/>
        <end position="225"/>
    </location>
</feature>
<keyword evidence="11" id="KW-1185">Reference proteome</keyword>
<dbReference type="STRING" id="363999.A0A439DEL3"/>
<organism evidence="10 11">
    <name type="scientific">Xylaria grammica</name>
    <dbReference type="NCBI Taxonomy" id="363999"/>
    <lineage>
        <taxon>Eukaryota</taxon>
        <taxon>Fungi</taxon>
        <taxon>Dikarya</taxon>
        <taxon>Ascomycota</taxon>
        <taxon>Pezizomycotina</taxon>
        <taxon>Sordariomycetes</taxon>
        <taxon>Xylariomycetidae</taxon>
        <taxon>Xylariales</taxon>
        <taxon>Xylariaceae</taxon>
        <taxon>Xylaria</taxon>
    </lineage>
</organism>
<keyword evidence="5 10" id="KW-0560">Oxidoreductase</keyword>
<dbReference type="InterPro" id="IPR036851">
    <property type="entry name" value="Chloroperoxidase-like_sf"/>
</dbReference>
<comment type="caution">
    <text evidence="10">The sequence shown here is derived from an EMBL/GenBank/DDBJ whole genome shotgun (WGS) entry which is preliminary data.</text>
</comment>
<dbReference type="PROSITE" id="PS51257">
    <property type="entry name" value="PROKAR_LIPOPROTEIN"/>
    <property type="match status" value="1"/>
</dbReference>
<dbReference type="PANTHER" id="PTHR33577">
    <property type="entry name" value="STERIGMATOCYSTIN BIOSYNTHESIS PEROXIDASE STCC-RELATED"/>
    <property type="match status" value="1"/>
</dbReference>
<keyword evidence="3" id="KW-0349">Heme</keyword>
<dbReference type="InterPro" id="IPR000028">
    <property type="entry name" value="Chloroperoxidase"/>
</dbReference>
<evidence type="ECO:0000256" key="3">
    <source>
        <dbReference type="ARBA" id="ARBA00022617"/>
    </source>
</evidence>
<evidence type="ECO:0000256" key="7">
    <source>
        <dbReference type="ARBA" id="ARBA00025795"/>
    </source>
</evidence>
<dbReference type="SUPFAM" id="SSF47571">
    <property type="entry name" value="Cloroperoxidase"/>
    <property type="match status" value="1"/>
</dbReference>